<dbReference type="Proteomes" id="UP000554482">
    <property type="component" value="Unassembled WGS sequence"/>
</dbReference>
<evidence type="ECO:0000313" key="2">
    <source>
        <dbReference type="EMBL" id="KAF5184618.1"/>
    </source>
</evidence>
<protein>
    <submittedName>
        <fullName evidence="2">Uncharacterized protein</fullName>
    </submittedName>
</protein>
<dbReference type="AlphaFoldDB" id="A0A7J6VJ72"/>
<dbReference type="EMBL" id="JABWDY010031853">
    <property type="protein sequence ID" value="KAF5184618.1"/>
    <property type="molecule type" value="Genomic_DNA"/>
</dbReference>
<comment type="caution">
    <text evidence="2">The sequence shown here is derived from an EMBL/GenBank/DDBJ whole genome shotgun (WGS) entry which is preliminary data.</text>
</comment>
<sequence length="78" mass="8952">MQLRKGKTLPERQPPVAKDKGKEKRIEIEEDPRLFGMAPLEGRICLKDRTTYITHSMFVHPPISSCWNDVTYGRPVTG</sequence>
<feature type="region of interest" description="Disordered" evidence="1">
    <location>
        <begin position="1"/>
        <end position="24"/>
    </location>
</feature>
<proteinExistence type="predicted"/>
<keyword evidence="3" id="KW-1185">Reference proteome</keyword>
<evidence type="ECO:0000256" key="1">
    <source>
        <dbReference type="SAM" id="MobiDB-lite"/>
    </source>
</evidence>
<evidence type="ECO:0000313" key="3">
    <source>
        <dbReference type="Proteomes" id="UP000554482"/>
    </source>
</evidence>
<organism evidence="2 3">
    <name type="scientific">Thalictrum thalictroides</name>
    <name type="common">Rue-anemone</name>
    <name type="synonym">Anemone thalictroides</name>
    <dbReference type="NCBI Taxonomy" id="46969"/>
    <lineage>
        <taxon>Eukaryota</taxon>
        <taxon>Viridiplantae</taxon>
        <taxon>Streptophyta</taxon>
        <taxon>Embryophyta</taxon>
        <taxon>Tracheophyta</taxon>
        <taxon>Spermatophyta</taxon>
        <taxon>Magnoliopsida</taxon>
        <taxon>Ranunculales</taxon>
        <taxon>Ranunculaceae</taxon>
        <taxon>Thalictroideae</taxon>
        <taxon>Thalictrum</taxon>
    </lineage>
</organism>
<name>A0A7J6VJ72_THATH</name>
<accession>A0A7J6VJ72</accession>
<reference evidence="2 3" key="1">
    <citation type="submission" date="2020-06" db="EMBL/GenBank/DDBJ databases">
        <title>Transcriptomic and genomic resources for Thalictrum thalictroides and T. hernandezii: Facilitating candidate gene discovery in an emerging model plant lineage.</title>
        <authorList>
            <person name="Arias T."/>
            <person name="Riano-Pachon D.M."/>
            <person name="Di Stilio V.S."/>
        </authorList>
    </citation>
    <scope>NUCLEOTIDE SEQUENCE [LARGE SCALE GENOMIC DNA]</scope>
    <source>
        <strain evidence="3">cv. WT478/WT964</strain>
        <tissue evidence="2">Leaves</tissue>
    </source>
</reference>
<gene>
    <name evidence="2" type="ORF">FRX31_025794</name>
</gene>